<dbReference type="InterPro" id="IPR000210">
    <property type="entry name" value="BTB/POZ_dom"/>
</dbReference>
<evidence type="ECO:0000313" key="3">
    <source>
        <dbReference type="Proteomes" id="UP000292702"/>
    </source>
</evidence>
<comment type="caution">
    <text evidence="2">The sequence shown here is derived from an EMBL/GenBank/DDBJ whole genome shotgun (WGS) entry which is preliminary data.</text>
</comment>
<evidence type="ECO:0000259" key="1">
    <source>
        <dbReference type="PROSITE" id="PS50097"/>
    </source>
</evidence>
<dbReference type="OrthoDB" id="3036049at2759"/>
<dbReference type="InterPro" id="IPR011333">
    <property type="entry name" value="SKP1/BTB/POZ_sf"/>
</dbReference>
<dbReference type="STRING" id="92696.A0A4V2MV62"/>
<proteinExistence type="predicted"/>
<dbReference type="SMART" id="SM00225">
    <property type="entry name" value="BTB"/>
    <property type="match status" value="1"/>
</dbReference>
<keyword evidence="3" id="KW-1185">Reference proteome</keyword>
<sequence>MASSTQASVMVKGVPWMDDGSIVLRAQHTHFRVHKSVLARNAEVFADMFEMPQPDGSSDDQDVVEGCVVVEVADDPVELGHFLRAMYDGWRYFKHDIALPFEAITGLIRLGTKYQAPHLRDEGTSRLPSVLDSLMNCDESSSTPLELHKRRCAITLANLAQTHDLEAFLPQALYACCQIPEEHLREGLPHAKDTAKEREDLALTLLPINLSRVQHAKPLLAAHTAAILHSMSTTLGTTKACRRAHSDDDDTSRPQCWSAAIPAPGSVALSNPIRWLQVWSGSVVRAWTCSPGCVMNVRAFGAKKEEEVKRNLAGFFGLPARTSAATGLGKAQSQAVV</sequence>
<dbReference type="Proteomes" id="UP000292702">
    <property type="component" value="Unassembled WGS sequence"/>
</dbReference>
<name>A0A4V2MV62_9APHY</name>
<protein>
    <recommendedName>
        <fullName evidence="1">BTB domain-containing protein</fullName>
    </recommendedName>
</protein>
<organism evidence="2 3">
    <name type="scientific">Steccherinum ochraceum</name>
    <dbReference type="NCBI Taxonomy" id="92696"/>
    <lineage>
        <taxon>Eukaryota</taxon>
        <taxon>Fungi</taxon>
        <taxon>Dikarya</taxon>
        <taxon>Basidiomycota</taxon>
        <taxon>Agaricomycotina</taxon>
        <taxon>Agaricomycetes</taxon>
        <taxon>Polyporales</taxon>
        <taxon>Steccherinaceae</taxon>
        <taxon>Steccherinum</taxon>
    </lineage>
</organism>
<dbReference type="Gene3D" id="3.30.710.10">
    <property type="entry name" value="Potassium Channel Kv1.1, Chain A"/>
    <property type="match status" value="1"/>
</dbReference>
<feature type="non-terminal residue" evidence="2">
    <location>
        <position position="337"/>
    </location>
</feature>
<dbReference type="Pfam" id="PF00651">
    <property type="entry name" value="BTB"/>
    <property type="match status" value="1"/>
</dbReference>
<dbReference type="PROSITE" id="PS50097">
    <property type="entry name" value="BTB"/>
    <property type="match status" value="1"/>
</dbReference>
<dbReference type="EMBL" id="RWJN01000493">
    <property type="protein sequence ID" value="TCD61207.1"/>
    <property type="molecule type" value="Genomic_DNA"/>
</dbReference>
<gene>
    <name evidence="2" type="ORF">EIP91_008795</name>
</gene>
<reference evidence="2 3" key="1">
    <citation type="submission" date="2018-11" db="EMBL/GenBank/DDBJ databases">
        <title>Genome assembly of Steccherinum ochraceum LE-BIN_3174, the white-rot fungus of the Steccherinaceae family (The Residual Polyporoid clade, Polyporales, Basidiomycota).</title>
        <authorList>
            <person name="Fedorova T.V."/>
            <person name="Glazunova O.A."/>
            <person name="Landesman E.O."/>
            <person name="Moiseenko K.V."/>
            <person name="Psurtseva N.V."/>
            <person name="Savinova O.S."/>
            <person name="Shakhova N.V."/>
            <person name="Tyazhelova T.V."/>
            <person name="Vasina D.V."/>
        </authorList>
    </citation>
    <scope>NUCLEOTIDE SEQUENCE [LARGE SCALE GENOMIC DNA]</scope>
    <source>
        <strain evidence="2 3">LE-BIN_3174</strain>
    </source>
</reference>
<evidence type="ECO:0000313" key="2">
    <source>
        <dbReference type="EMBL" id="TCD61207.1"/>
    </source>
</evidence>
<dbReference type="AlphaFoldDB" id="A0A4V2MV62"/>
<accession>A0A4V2MV62</accession>
<dbReference type="SUPFAM" id="SSF54695">
    <property type="entry name" value="POZ domain"/>
    <property type="match status" value="1"/>
</dbReference>
<feature type="domain" description="BTB" evidence="1">
    <location>
        <begin position="18"/>
        <end position="89"/>
    </location>
</feature>